<dbReference type="PANTHER" id="PTHR22572">
    <property type="entry name" value="SUGAR-1-PHOSPHATE GUANYL TRANSFERASE"/>
    <property type="match status" value="1"/>
</dbReference>
<feature type="domain" description="Nucleotidyl transferase" evidence="1">
    <location>
        <begin position="6"/>
        <end position="180"/>
    </location>
</feature>
<dbReference type="AlphaFoldDB" id="A0A382FKL4"/>
<dbReference type="InterPro" id="IPR005835">
    <property type="entry name" value="NTP_transferase_dom"/>
</dbReference>
<dbReference type="InterPro" id="IPR029044">
    <property type="entry name" value="Nucleotide-diphossugar_trans"/>
</dbReference>
<feature type="non-terminal residue" evidence="2">
    <location>
        <position position="256"/>
    </location>
</feature>
<accession>A0A382FKL4</accession>
<dbReference type="SUPFAM" id="SSF53448">
    <property type="entry name" value="Nucleotide-diphospho-sugar transferases"/>
    <property type="match status" value="1"/>
</dbReference>
<gene>
    <name evidence="2" type="ORF">METZ01_LOCUS216053</name>
</gene>
<proteinExistence type="predicted"/>
<dbReference type="Pfam" id="PF00483">
    <property type="entry name" value="NTP_transferase"/>
    <property type="match status" value="1"/>
</dbReference>
<dbReference type="InterPro" id="IPR050486">
    <property type="entry name" value="Mannose-1P_guanyltransferase"/>
</dbReference>
<protein>
    <recommendedName>
        <fullName evidence="1">Nucleotidyl transferase domain-containing protein</fullName>
    </recommendedName>
</protein>
<sequence>MIPEQATILCGGLGKRLRPMTEKIPKPMILVNGVPFLEHLISQLKENGISNFVLMTGYLGDQIKNYFGDGKAIEVNIQYSHGPAEWQTGRRLHEAKNMLKEYFMILYADNFVQFNLKKLARFYCDKNKLLSFIVQSKLKGNIRLGNNGIIELYDKTRLGKNLDFVELGYMIANKNIFKYFDNIDVSFSDVISRLVEKKQVAGMLAKDPYHSISDLDRWKLTEQYLSPKKILLIDRDGVINKKAPRGEYIDSWKKFK</sequence>
<evidence type="ECO:0000259" key="1">
    <source>
        <dbReference type="Pfam" id="PF00483"/>
    </source>
</evidence>
<dbReference type="EMBL" id="UINC01050347">
    <property type="protein sequence ID" value="SVB63199.1"/>
    <property type="molecule type" value="Genomic_DNA"/>
</dbReference>
<organism evidence="2">
    <name type="scientific">marine metagenome</name>
    <dbReference type="NCBI Taxonomy" id="408172"/>
    <lineage>
        <taxon>unclassified sequences</taxon>
        <taxon>metagenomes</taxon>
        <taxon>ecological metagenomes</taxon>
    </lineage>
</organism>
<evidence type="ECO:0000313" key="2">
    <source>
        <dbReference type="EMBL" id="SVB63199.1"/>
    </source>
</evidence>
<name>A0A382FKL4_9ZZZZ</name>
<dbReference type="Gene3D" id="3.90.550.10">
    <property type="entry name" value="Spore Coat Polysaccharide Biosynthesis Protein SpsA, Chain A"/>
    <property type="match status" value="1"/>
</dbReference>
<reference evidence="2" key="1">
    <citation type="submission" date="2018-05" db="EMBL/GenBank/DDBJ databases">
        <authorList>
            <person name="Lanie J.A."/>
            <person name="Ng W.-L."/>
            <person name="Kazmierczak K.M."/>
            <person name="Andrzejewski T.M."/>
            <person name="Davidsen T.M."/>
            <person name="Wayne K.J."/>
            <person name="Tettelin H."/>
            <person name="Glass J.I."/>
            <person name="Rusch D."/>
            <person name="Podicherti R."/>
            <person name="Tsui H.-C.T."/>
            <person name="Winkler M.E."/>
        </authorList>
    </citation>
    <scope>NUCLEOTIDE SEQUENCE</scope>
</reference>